<evidence type="ECO:0000256" key="5">
    <source>
        <dbReference type="SAM" id="SignalP"/>
    </source>
</evidence>
<dbReference type="Gene3D" id="3.10.105.10">
    <property type="entry name" value="Dipeptide-binding Protein, Domain 3"/>
    <property type="match status" value="2"/>
</dbReference>
<dbReference type="Pfam" id="PF04069">
    <property type="entry name" value="OpuAC"/>
    <property type="match status" value="1"/>
</dbReference>
<dbReference type="PANTHER" id="PTHR47737">
    <property type="entry name" value="GLYCINE BETAINE/PROLINE BETAINE TRANSPORT SYSTEM PERMEASE PROTEIN PROW"/>
    <property type="match status" value="1"/>
</dbReference>
<proteinExistence type="predicted"/>
<comment type="caution">
    <text evidence="7">The sequence shown here is derived from an EMBL/GenBank/DDBJ whole genome shotgun (WGS) entry which is preliminary data.</text>
</comment>
<evidence type="ECO:0000313" key="7">
    <source>
        <dbReference type="EMBL" id="MFD2114022.1"/>
    </source>
</evidence>
<dbReference type="Gene3D" id="3.40.190.100">
    <property type="entry name" value="Glycine betaine-binding periplasmic protein, domain 2"/>
    <property type="match status" value="2"/>
</dbReference>
<evidence type="ECO:0000256" key="1">
    <source>
        <dbReference type="ARBA" id="ARBA00004236"/>
    </source>
</evidence>
<accession>A0ABW4YE95</accession>
<dbReference type="EMBL" id="JBHUHX010000062">
    <property type="protein sequence ID" value="MFD2114022.1"/>
    <property type="molecule type" value="Genomic_DNA"/>
</dbReference>
<dbReference type="InterPro" id="IPR007210">
    <property type="entry name" value="ABC_Gly_betaine_transp_sub-bd"/>
</dbReference>
<comment type="subcellular location">
    <subcellularLocation>
        <location evidence="1">Cell membrane</location>
    </subcellularLocation>
</comment>
<dbReference type="RefSeq" id="WP_386028872.1">
    <property type="nucleotide sequence ID" value="NZ_JBHUHX010000062.1"/>
</dbReference>
<protein>
    <submittedName>
        <fullName evidence="7">Glycine betaine ABC transporter substrate-binding protein</fullName>
    </submittedName>
</protein>
<keyword evidence="4" id="KW-0472">Membrane</keyword>
<keyword evidence="8" id="KW-1185">Reference proteome</keyword>
<feature type="domain" description="ABC-type glycine betaine transport system substrate-binding" evidence="6">
    <location>
        <begin position="28"/>
        <end position="272"/>
    </location>
</feature>
<dbReference type="SUPFAM" id="SSF53850">
    <property type="entry name" value="Periplasmic binding protein-like II"/>
    <property type="match status" value="1"/>
</dbReference>
<evidence type="ECO:0000256" key="2">
    <source>
        <dbReference type="ARBA" id="ARBA00022448"/>
    </source>
</evidence>
<keyword evidence="2" id="KW-0813">Transport</keyword>
<reference evidence="8" key="1">
    <citation type="journal article" date="2019" name="Int. J. Syst. Evol. Microbiol.">
        <title>The Global Catalogue of Microorganisms (GCM) 10K type strain sequencing project: providing services to taxonomists for standard genome sequencing and annotation.</title>
        <authorList>
            <consortium name="The Broad Institute Genomics Platform"/>
            <consortium name="The Broad Institute Genome Sequencing Center for Infectious Disease"/>
            <person name="Wu L."/>
            <person name="Ma J."/>
        </authorList>
    </citation>
    <scope>NUCLEOTIDE SEQUENCE [LARGE SCALE GENOMIC DNA]</scope>
    <source>
        <strain evidence="8">KACC 12597</strain>
    </source>
</reference>
<evidence type="ECO:0000256" key="4">
    <source>
        <dbReference type="ARBA" id="ARBA00023136"/>
    </source>
</evidence>
<evidence type="ECO:0000313" key="8">
    <source>
        <dbReference type="Proteomes" id="UP001597337"/>
    </source>
</evidence>
<feature type="chain" id="PRO_5045811968" evidence="5">
    <location>
        <begin position="24"/>
        <end position="282"/>
    </location>
</feature>
<name>A0ABW4YE95_9GAMM</name>
<dbReference type="Proteomes" id="UP001597337">
    <property type="component" value="Unassembled WGS sequence"/>
</dbReference>
<sequence length="282" mass="31002">MMQKTAIALAATAMLSIGSTALADDKGEVELAYVEWSSEVASTNVVKAVLEDMGYDVKITSVSAAAMWQAVGTGDVDGLVAAWLPTTHKDYLEKVADRVEDLGPNLEGTRIGLVVPDYVEIDSIEDLNAAAEKFDGKIIGIDPGAGLMSKTEKAIEDYGLNDMKLVEGTGPIMTAVLGDAIKDHEWVVVTGWTPHWMFAKWDLKYLDDPKGVYGGEEQIHTVVRKGLKEDMPEVYAVLDNFHWTPDQMAELMVWNQEKHADPYANAQRWVKENADTVSSWKP</sequence>
<dbReference type="CDD" id="cd13639">
    <property type="entry name" value="PBP2_OpuAC_like"/>
    <property type="match status" value="1"/>
</dbReference>
<organism evidence="7 8">
    <name type="scientific">Thiorhodococcus fuscus</name>
    <dbReference type="NCBI Taxonomy" id="527200"/>
    <lineage>
        <taxon>Bacteria</taxon>
        <taxon>Pseudomonadati</taxon>
        <taxon>Pseudomonadota</taxon>
        <taxon>Gammaproteobacteria</taxon>
        <taxon>Chromatiales</taxon>
        <taxon>Chromatiaceae</taxon>
        <taxon>Thiorhodococcus</taxon>
    </lineage>
</organism>
<dbReference type="PANTHER" id="PTHR47737:SF1">
    <property type="entry name" value="GLYCINE BETAINE_PROLINE BETAINE TRANSPORT SYSTEM PERMEASE PROTEIN PROW"/>
    <property type="match status" value="1"/>
</dbReference>
<evidence type="ECO:0000256" key="3">
    <source>
        <dbReference type="ARBA" id="ARBA00022475"/>
    </source>
</evidence>
<feature type="signal peptide" evidence="5">
    <location>
        <begin position="1"/>
        <end position="23"/>
    </location>
</feature>
<evidence type="ECO:0000259" key="6">
    <source>
        <dbReference type="Pfam" id="PF04069"/>
    </source>
</evidence>
<gene>
    <name evidence="7" type="ORF">ACFSJC_19410</name>
</gene>
<keyword evidence="5" id="KW-0732">Signal</keyword>
<keyword evidence="3" id="KW-1003">Cell membrane</keyword>